<protein>
    <submittedName>
        <fullName evidence="2">Uncharacterized protein</fullName>
    </submittedName>
</protein>
<feature type="region of interest" description="Disordered" evidence="1">
    <location>
        <begin position="267"/>
        <end position="326"/>
    </location>
</feature>
<feature type="compositionally biased region" description="Polar residues" evidence="1">
    <location>
        <begin position="269"/>
        <end position="291"/>
    </location>
</feature>
<evidence type="ECO:0000313" key="3">
    <source>
        <dbReference type="Proteomes" id="UP000192247"/>
    </source>
</evidence>
<keyword evidence="3" id="KW-1185">Reference proteome</keyword>
<feature type="region of interest" description="Disordered" evidence="1">
    <location>
        <begin position="164"/>
        <end position="202"/>
    </location>
</feature>
<dbReference type="AlphaFoldDB" id="A0A1V9XRY3"/>
<gene>
    <name evidence="2" type="ORF">BIW11_07891</name>
</gene>
<sequence length="353" mass="39423">MSSQSSTHPQASSHVQDPDNKGDRCRGVIKKLFPTKRYGFVVLECSCHVGEAHFNYSDLLIDERDRSCLCIGWRLEFQIYKQDHPTNHCLYRATQVRPIPVMVVQCELVDGHNDPTLTFNSRELGGKYILCRRNAFNGKTEGPSSKEWCRAAITWEQLKSHNPFASHCSQNTPNTRERGDSQPQTRSVYKTPERRVSRKGSSTVQNVLQVNANVSQSNTPTSITSAASSDRNSTNGSHIMKLSDLGRAGGIHLHNIRRPLDHVLEDSGLSASPDTMNLSTGSLSGVATSTPKSERQSRIPPWTTSSPYSIDEVKGRALSQDSTKEPYWSPTENDFFAVGFPVGIQRRMKRFAK</sequence>
<evidence type="ECO:0000313" key="2">
    <source>
        <dbReference type="EMBL" id="OQR76260.1"/>
    </source>
</evidence>
<organism evidence="2 3">
    <name type="scientific">Tropilaelaps mercedesae</name>
    <dbReference type="NCBI Taxonomy" id="418985"/>
    <lineage>
        <taxon>Eukaryota</taxon>
        <taxon>Metazoa</taxon>
        <taxon>Ecdysozoa</taxon>
        <taxon>Arthropoda</taxon>
        <taxon>Chelicerata</taxon>
        <taxon>Arachnida</taxon>
        <taxon>Acari</taxon>
        <taxon>Parasitiformes</taxon>
        <taxon>Mesostigmata</taxon>
        <taxon>Gamasina</taxon>
        <taxon>Dermanyssoidea</taxon>
        <taxon>Laelapidae</taxon>
        <taxon>Tropilaelaps</taxon>
    </lineage>
</organism>
<accession>A0A1V9XRY3</accession>
<evidence type="ECO:0000256" key="1">
    <source>
        <dbReference type="SAM" id="MobiDB-lite"/>
    </source>
</evidence>
<dbReference type="Proteomes" id="UP000192247">
    <property type="component" value="Unassembled WGS sequence"/>
</dbReference>
<feature type="region of interest" description="Disordered" evidence="1">
    <location>
        <begin position="1"/>
        <end position="22"/>
    </location>
</feature>
<dbReference type="EMBL" id="MNPL01005093">
    <property type="protein sequence ID" value="OQR76260.1"/>
    <property type="molecule type" value="Genomic_DNA"/>
</dbReference>
<feature type="region of interest" description="Disordered" evidence="1">
    <location>
        <begin position="214"/>
        <end position="235"/>
    </location>
</feature>
<dbReference type="InParanoid" id="A0A1V9XRY3"/>
<feature type="compositionally biased region" description="Low complexity" evidence="1">
    <location>
        <begin position="1"/>
        <end position="14"/>
    </location>
</feature>
<reference evidence="2 3" key="1">
    <citation type="journal article" date="2017" name="Gigascience">
        <title>Draft genome of the honey bee ectoparasitic mite, Tropilaelaps mercedesae, is shaped by the parasitic life history.</title>
        <authorList>
            <person name="Dong X."/>
            <person name="Armstrong S.D."/>
            <person name="Xia D."/>
            <person name="Makepeace B.L."/>
            <person name="Darby A.C."/>
            <person name="Kadowaki T."/>
        </authorList>
    </citation>
    <scope>NUCLEOTIDE SEQUENCE [LARGE SCALE GENOMIC DNA]</scope>
    <source>
        <strain evidence="2">Wuxi-XJTLU</strain>
    </source>
</reference>
<proteinExistence type="predicted"/>
<dbReference type="OrthoDB" id="6531930at2759"/>
<comment type="caution">
    <text evidence="2">The sequence shown here is derived from an EMBL/GenBank/DDBJ whole genome shotgun (WGS) entry which is preliminary data.</text>
</comment>
<name>A0A1V9XRY3_9ACAR</name>